<evidence type="ECO:0000313" key="2">
    <source>
        <dbReference type="EMBL" id="MDO8107131.1"/>
    </source>
</evidence>
<reference evidence="2 3" key="1">
    <citation type="submission" date="2023-07" db="EMBL/GenBank/DDBJ databases">
        <title>Description of novel actinomycetes strains, isolated from tidal flat sediment.</title>
        <authorList>
            <person name="Lu C."/>
        </authorList>
    </citation>
    <scope>NUCLEOTIDE SEQUENCE [LARGE SCALE GENOMIC DNA]</scope>
    <source>
        <strain evidence="2 3">SYSU T00b441</strain>
    </source>
</reference>
<keyword evidence="3" id="KW-1185">Reference proteome</keyword>
<dbReference type="Proteomes" id="UP001232536">
    <property type="component" value="Unassembled WGS sequence"/>
</dbReference>
<dbReference type="RefSeq" id="WP_304600765.1">
    <property type="nucleotide sequence ID" value="NZ_JAUQYP010000001.1"/>
</dbReference>
<proteinExistence type="predicted"/>
<accession>A0ABT9D8C7</accession>
<feature type="region of interest" description="Disordered" evidence="1">
    <location>
        <begin position="1"/>
        <end position="44"/>
    </location>
</feature>
<evidence type="ECO:0000256" key="1">
    <source>
        <dbReference type="SAM" id="MobiDB-lite"/>
    </source>
</evidence>
<organism evidence="2 3">
    <name type="scientific">Actinotalea lenta</name>
    <dbReference type="NCBI Taxonomy" id="3064654"/>
    <lineage>
        <taxon>Bacteria</taxon>
        <taxon>Bacillati</taxon>
        <taxon>Actinomycetota</taxon>
        <taxon>Actinomycetes</taxon>
        <taxon>Micrococcales</taxon>
        <taxon>Cellulomonadaceae</taxon>
        <taxon>Actinotalea</taxon>
    </lineage>
</organism>
<gene>
    <name evidence="2" type="ORF">Q6348_07965</name>
</gene>
<protein>
    <submittedName>
        <fullName evidence="2">Uncharacterized protein</fullName>
    </submittedName>
</protein>
<evidence type="ECO:0000313" key="3">
    <source>
        <dbReference type="Proteomes" id="UP001232536"/>
    </source>
</evidence>
<feature type="compositionally biased region" description="Acidic residues" evidence="1">
    <location>
        <begin position="102"/>
        <end position="112"/>
    </location>
</feature>
<dbReference type="EMBL" id="JAUQYP010000001">
    <property type="protein sequence ID" value="MDO8107131.1"/>
    <property type="molecule type" value="Genomic_DNA"/>
</dbReference>
<feature type="region of interest" description="Disordered" evidence="1">
    <location>
        <begin position="67"/>
        <end position="112"/>
    </location>
</feature>
<sequence length="112" mass="11859">MDAKPEERAQAPGEDARRAAERAPDAEQIGTSQAAEDESGETEEKVLSAEMMHLLHEGIPLALLADLASPGGPHSPDILEDEGLPDVEWWGPHDGGVAPSEQTEEPLAGEES</sequence>
<name>A0ABT9D8C7_9CELL</name>
<feature type="compositionally biased region" description="Basic and acidic residues" evidence="1">
    <location>
        <begin position="1"/>
        <end position="25"/>
    </location>
</feature>
<comment type="caution">
    <text evidence="2">The sequence shown here is derived from an EMBL/GenBank/DDBJ whole genome shotgun (WGS) entry which is preliminary data.</text>
</comment>